<dbReference type="Gene3D" id="3.40.50.720">
    <property type="entry name" value="NAD(P)-binding Rossmann-like Domain"/>
    <property type="match status" value="1"/>
</dbReference>
<dbReference type="InterPro" id="IPR008030">
    <property type="entry name" value="NmrA-like"/>
</dbReference>
<sequence length="266" mass="27606">MAVLCVAGGTGQVGREVVRLALAAGHTVRVLSRHVPSPGSSTHHDGATYFAGDVTTGVGLDAAVAGADVVIDCLEGQFGKARKQFADGGARLAQAARDAGAGRAVVLSIINCDRSTYPYYVSKASKERAYADSGLESVVVRATQFHSLVAMVFGAGSRLGLIPVFKGARFQTISPADAAKAALEAAEGPGQGAGHHVRTVGGPEVLSMQELAVSWKAATGSRGKLIHVPLPGAMGRYLRAGLNLVPEQKYGRETFVSWLENGRKTL</sequence>
<dbReference type="InterPro" id="IPR036291">
    <property type="entry name" value="NAD(P)-bd_dom_sf"/>
</dbReference>
<dbReference type="SUPFAM" id="SSF51735">
    <property type="entry name" value="NAD(P)-binding Rossmann-fold domains"/>
    <property type="match status" value="1"/>
</dbReference>
<keyword evidence="2" id="KW-0604">Photosystem II</keyword>
<evidence type="ECO:0000313" key="4">
    <source>
        <dbReference type="EMBL" id="UYV96450.1"/>
    </source>
</evidence>
<keyword evidence="1" id="KW-0602">Photosynthesis</keyword>
<name>A0AAX3EEY0_PAEUR</name>
<organism evidence="4 5">
    <name type="scientific">Paenarthrobacter ureafaciens</name>
    <dbReference type="NCBI Taxonomy" id="37931"/>
    <lineage>
        <taxon>Bacteria</taxon>
        <taxon>Bacillati</taxon>
        <taxon>Actinomycetota</taxon>
        <taxon>Actinomycetes</taxon>
        <taxon>Micrococcales</taxon>
        <taxon>Micrococcaceae</taxon>
        <taxon>Paenarthrobacter</taxon>
    </lineage>
</organism>
<dbReference type="EMBL" id="CP101185">
    <property type="protein sequence ID" value="UYV96450.1"/>
    <property type="molecule type" value="Genomic_DNA"/>
</dbReference>
<gene>
    <name evidence="4" type="ORF">NL394_15490</name>
</gene>
<dbReference type="AlphaFoldDB" id="A0AAX3EEY0"/>
<dbReference type="RefSeq" id="WP_062097412.1">
    <property type="nucleotide sequence ID" value="NZ_CP014574.1"/>
</dbReference>
<dbReference type="Pfam" id="PF05368">
    <property type="entry name" value="NmrA"/>
    <property type="match status" value="1"/>
</dbReference>
<accession>A0AAX3EEY0</accession>
<dbReference type="GO" id="GO:0015979">
    <property type="term" value="P:photosynthesis"/>
    <property type="evidence" value="ECO:0007669"/>
    <property type="project" value="UniProtKB-KW"/>
</dbReference>
<keyword evidence="5" id="KW-1185">Reference proteome</keyword>
<evidence type="ECO:0000256" key="2">
    <source>
        <dbReference type="ARBA" id="ARBA00023276"/>
    </source>
</evidence>
<evidence type="ECO:0000259" key="3">
    <source>
        <dbReference type="Pfam" id="PF05368"/>
    </source>
</evidence>
<dbReference type="PANTHER" id="PTHR47128:SF2">
    <property type="entry name" value="PROTEIN HIGH CHLOROPHYLL FLUORESCENCE PHENOTYPE 244, CHLOROPLASTIC"/>
    <property type="match status" value="1"/>
</dbReference>
<dbReference type="PANTHER" id="PTHR47128">
    <property type="match status" value="1"/>
</dbReference>
<reference evidence="4" key="1">
    <citation type="submission" date="2022-07" db="EMBL/GenBank/DDBJ databases">
        <authorList>
            <person name="Wu T."/>
        </authorList>
    </citation>
    <scope>NUCLEOTIDE SEQUENCE</scope>
    <source>
        <strain evidence="4">SD-1</strain>
    </source>
</reference>
<dbReference type="InterPro" id="IPR044256">
    <property type="entry name" value="HCF244-like"/>
</dbReference>
<dbReference type="GeneID" id="79884109"/>
<dbReference type="Proteomes" id="UP001163293">
    <property type="component" value="Chromosome"/>
</dbReference>
<evidence type="ECO:0000256" key="1">
    <source>
        <dbReference type="ARBA" id="ARBA00022531"/>
    </source>
</evidence>
<dbReference type="GO" id="GO:0009523">
    <property type="term" value="C:photosystem II"/>
    <property type="evidence" value="ECO:0007669"/>
    <property type="project" value="UniProtKB-KW"/>
</dbReference>
<evidence type="ECO:0000313" key="5">
    <source>
        <dbReference type="Proteomes" id="UP001163293"/>
    </source>
</evidence>
<feature type="domain" description="NmrA-like" evidence="3">
    <location>
        <begin position="4"/>
        <end position="229"/>
    </location>
</feature>
<proteinExistence type="predicted"/>
<protein>
    <submittedName>
        <fullName evidence="4">NAD(P)H-binding protein</fullName>
    </submittedName>
</protein>